<keyword evidence="5" id="KW-1185">Reference proteome</keyword>
<evidence type="ECO:0000256" key="3">
    <source>
        <dbReference type="PROSITE-ProRule" id="PRU00708"/>
    </source>
</evidence>
<name>A0ABR2MCD8_9ASPA</name>
<dbReference type="Pfam" id="PF13041">
    <property type="entry name" value="PPR_2"/>
    <property type="match status" value="1"/>
</dbReference>
<evidence type="ECO:0000256" key="2">
    <source>
        <dbReference type="ARBA" id="ARBA00022737"/>
    </source>
</evidence>
<protein>
    <recommendedName>
        <fullName evidence="6">Pentatricopeptide repeat-containing protein</fullName>
    </recommendedName>
</protein>
<dbReference type="NCBIfam" id="TIGR00756">
    <property type="entry name" value="PPR"/>
    <property type="match status" value="3"/>
</dbReference>
<dbReference type="InterPro" id="IPR002885">
    <property type="entry name" value="PPR_rpt"/>
</dbReference>
<accession>A0ABR2MCD8</accession>
<dbReference type="InterPro" id="IPR011990">
    <property type="entry name" value="TPR-like_helical_dom_sf"/>
</dbReference>
<sequence>MQPGGSCSQGFSGQGAARPGCTGTWEGARAAGVGYPLGRNTKGQRSHTTAWPGGLKVTARPGMRCRVAGPSGWPCLFERSRVSCSCACDVRIDQQNYTLILQSLVHSFLAQTQAQGITPKSSAAVELISSLGNAGRVHEAEAVFAELRHWGLQPRTRSHNALLKGYVKTGSLKDAEQVLDEMEHCAVAPDERTYSLLIDDYTNAGRWESARILIKEMEANNVRPNSFVFSRILASFRD</sequence>
<dbReference type="EMBL" id="JBBWWR010000009">
    <property type="protein sequence ID" value="KAK8961810.1"/>
    <property type="molecule type" value="Genomic_DNA"/>
</dbReference>
<evidence type="ECO:0008006" key="6">
    <source>
        <dbReference type="Google" id="ProtNLM"/>
    </source>
</evidence>
<organism evidence="4 5">
    <name type="scientific">Platanthera guangdongensis</name>
    <dbReference type="NCBI Taxonomy" id="2320717"/>
    <lineage>
        <taxon>Eukaryota</taxon>
        <taxon>Viridiplantae</taxon>
        <taxon>Streptophyta</taxon>
        <taxon>Embryophyta</taxon>
        <taxon>Tracheophyta</taxon>
        <taxon>Spermatophyta</taxon>
        <taxon>Magnoliopsida</taxon>
        <taxon>Liliopsida</taxon>
        <taxon>Asparagales</taxon>
        <taxon>Orchidaceae</taxon>
        <taxon>Orchidoideae</taxon>
        <taxon>Orchideae</taxon>
        <taxon>Orchidinae</taxon>
        <taxon>Platanthera</taxon>
    </lineage>
</organism>
<keyword evidence="2" id="KW-0677">Repeat</keyword>
<proteinExistence type="inferred from homology"/>
<dbReference type="Gene3D" id="1.25.40.10">
    <property type="entry name" value="Tetratricopeptide repeat domain"/>
    <property type="match status" value="1"/>
</dbReference>
<comment type="similarity">
    <text evidence="1">Belongs to the PPR family. P subfamily.</text>
</comment>
<feature type="repeat" description="PPR" evidence="3">
    <location>
        <begin position="155"/>
        <end position="189"/>
    </location>
</feature>
<comment type="caution">
    <text evidence="4">The sequence shown here is derived from an EMBL/GenBank/DDBJ whole genome shotgun (WGS) entry which is preliminary data.</text>
</comment>
<evidence type="ECO:0000313" key="5">
    <source>
        <dbReference type="Proteomes" id="UP001412067"/>
    </source>
</evidence>
<evidence type="ECO:0000313" key="4">
    <source>
        <dbReference type="EMBL" id="KAK8961810.1"/>
    </source>
</evidence>
<feature type="repeat" description="PPR" evidence="3">
    <location>
        <begin position="190"/>
        <end position="224"/>
    </location>
</feature>
<reference evidence="4 5" key="1">
    <citation type="journal article" date="2022" name="Nat. Plants">
        <title>Genomes of leafy and leafless Platanthera orchids illuminate the evolution of mycoheterotrophy.</title>
        <authorList>
            <person name="Li M.H."/>
            <person name="Liu K.W."/>
            <person name="Li Z."/>
            <person name="Lu H.C."/>
            <person name="Ye Q.L."/>
            <person name="Zhang D."/>
            <person name="Wang J.Y."/>
            <person name="Li Y.F."/>
            <person name="Zhong Z.M."/>
            <person name="Liu X."/>
            <person name="Yu X."/>
            <person name="Liu D.K."/>
            <person name="Tu X.D."/>
            <person name="Liu B."/>
            <person name="Hao Y."/>
            <person name="Liao X.Y."/>
            <person name="Jiang Y.T."/>
            <person name="Sun W.H."/>
            <person name="Chen J."/>
            <person name="Chen Y.Q."/>
            <person name="Ai Y."/>
            <person name="Zhai J.W."/>
            <person name="Wu S.S."/>
            <person name="Zhou Z."/>
            <person name="Hsiao Y.Y."/>
            <person name="Wu W.L."/>
            <person name="Chen Y.Y."/>
            <person name="Lin Y.F."/>
            <person name="Hsu J.L."/>
            <person name="Li C.Y."/>
            <person name="Wang Z.W."/>
            <person name="Zhao X."/>
            <person name="Zhong W.Y."/>
            <person name="Ma X.K."/>
            <person name="Ma L."/>
            <person name="Huang J."/>
            <person name="Chen G.Z."/>
            <person name="Huang M.Z."/>
            <person name="Huang L."/>
            <person name="Peng D.H."/>
            <person name="Luo Y.B."/>
            <person name="Zou S.Q."/>
            <person name="Chen S.P."/>
            <person name="Lan S."/>
            <person name="Tsai W.C."/>
            <person name="Van de Peer Y."/>
            <person name="Liu Z.J."/>
        </authorList>
    </citation>
    <scope>NUCLEOTIDE SEQUENCE [LARGE SCALE GENOMIC DNA]</scope>
    <source>
        <strain evidence="4">Lor288</strain>
    </source>
</reference>
<dbReference type="Proteomes" id="UP001412067">
    <property type="component" value="Unassembled WGS sequence"/>
</dbReference>
<gene>
    <name evidence="4" type="ORF">KSP40_PGU020287</name>
</gene>
<dbReference type="PROSITE" id="PS51375">
    <property type="entry name" value="PPR"/>
    <property type="match status" value="3"/>
</dbReference>
<feature type="repeat" description="PPR" evidence="3">
    <location>
        <begin position="120"/>
        <end position="154"/>
    </location>
</feature>
<dbReference type="Pfam" id="PF01535">
    <property type="entry name" value="PPR"/>
    <property type="match status" value="1"/>
</dbReference>
<dbReference type="PANTHER" id="PTHR47936">
    <property type="entry name" value="PPR_LONG DOMAIN-CONTAINING PROTEIN"/>
    <property type="match status" value="1"/>
</dbReference>
<dbReference type="PANTHER" id="PTHR47936:SF1">
    <property type="entry name" value="PENTATRICOPEPTIDE REPEAT-CONTAINING PROTEIN GUN1, CHLOROPLASTIC"/>
    <property type="match status" value="1"/>
</dbReference>
<evidence type="ECO:0000256" key="1">
    <source>
        <dbReference type="ARBA" id="ARBA00007626"/>
    </source>
</evidence>